<keyword evidence="3" id="KW-1185">Reference proteome</keyword>
<reference evidence="2" key="1">
    <citation type="submission" date="2018-12" db="EMBL/GenBank/DDBJ databases">
        <authorList>
            <person name="Syme R.A."/>
            <person name="Farfan-Caceres L."/>
            <person name="Lichtenzveig J."/>
        </authorList>
    </citation>
    <scope>NUCLEOTIDE SEQUENCE</scope>
    <source>
        <strain evidence="2">Al4</strain>
    </source>
</reference>
<gene>
    <name evidence="2" type="ORF">EKO04_007037</name>
</gene>
<dbReference type="InterPro" id="IPR037523">
    <property type="entry name" value="VOC_core"/>
</dbReference>
<protein>
    <recommendedName>
        <fullName evidence="1">VOC domain-containing protein</fullName>
    </recommendedName>
</protein>
<dbReference type="InterPro" id="IPR029068">
    <property type="entry name" value="Glyas_Bleomycin-R_OHBP_Dase"/>
</dbReference>
<reference evidence="2" key="2">
    <citation type="submission" date="2020-09" db="EMBL/GenBank/DDBJ databases">
        <title>Reference genome assembly for Australian Ascochyta lentis isolate Al4.</title>
        <authorList>
            <person name="Lee R.C."/>
            <person name="Farfan-Caceres L.M."/>
            <person name="Debler J.W."/>
            <person name="Williams A.H."/>
            <person name="Henares B.M."/>
        </authorList>
    </citation>
    <scope>NUCLEOTIDE SEQUENCE</scope>
    <source>
        <strain evidence="2">Al4</strain>
    </source>
</reference>
<name>A0A8H7MHJ9_9PLEO</name>
<dbReference type="Pfam" id="PF00903">
    <property type="entry name" value="Glyoxalase"/>
    <property type="match status" value="1"/>
</dbReference>
<dbReference type="Gene3D" id="3.10.180.10">
    <property type="entry name" value="2,3-Dihydroxybiphenyl 1,2-Dioxygenase, domain 1"/>
    <property type="match status" value="1"/>
</dbReference>
<feature type="domain" description="VOC" evidence="1">
    <location>
        <begin position="20"/>
        <end position="204"/>
    </location>
</feature>
<dbReference type="SUPFAM" id="SSF54593">
    <property type="entry name" value="Glyoxalase/Bleomycin resistance protein/Dihydroxybiphenyl dioxygenase"/>
    <property type="match status" value="1"/>
</dbReference>
<organism evidence="2 3">
    <name type="scientific">Ascochyta lentis</name>
    <dbReference type="NCBI Taxonomy" id="205686"/>
    <lineage>
        <taxon>Eukaryota</taxon>
        <taxon>Fungi</taxon>
        <taxon>Dikarya</taxon>
        <taxon>Ascomycota</taxon>
        <taxon>Pezizomycotina</taxon>
        <taxon>Dothideomycetes</taxon>
        <taxon>Pleosporomycetidae</taxon>
        <taxon>Pleosporales</taxon>
        <taxon>Pleosporineae</taxon>
        <taxon>Didymellaceae</taxon>
        <taxon>Ascochyta</taxon>
    </lineage>
</organism>
<dbReference type="InterPro" id="IPR004360">
    <property type="entry name" value="Glyas_Fos-R_dOase_dom"/>
</dbReference>
<dbReference type="EMBL" id="RZGK01000012">
    <property type="protein sequence ID" value="KAF9694975.1"/>
    <property type="molecule type" value="Genomic_DNA"/>
</dbReference>
<dbReference type="PANTHER" id="PTHR10374:SF19">
    <property type="entry name" value="LYASE (GLO1), PUTATIVE (AFU_ORTHOLOGUE AFUA_2G13550)-RELATED"/>
    <property type="match status" value="1"/>
</dbReference>
<comment type="caution">
    <text evidence="2">The sequence shown here is derived from an EMBL/GenBank/DDBJ whole genome shotgun (WGS) entry which is preliminary data.</text>
</comment>
<evidence type="ECO:0000313" key="3">
    <source>
        <dbReference type="Proteomes" id="UP000651452"/>
    </source>
</evidence>
<dbReference type="PROSITE" id="PS51819">
    <property type="entry name" value="VOC"/>
    <property type="match status" value="1"/>
</dbReference>
<accession>A0A8H7MHJ9</accession>
<evidence type="ECO:0000259" key="1">
    <source>
        <dbReference type="PROSITE" id="PS51819"/>
    </source>
</evidence>
<dbReference type="AlphaFoldDB" id="A0A8H7MHJ9"/>
<sequence length="207" mass="23080">MTLTHSTTPILDSDLTIGYRLNHFMLRISDPSRTLHFYTHLLGMRIVFTRDVGPMTVYYLGYPSTTEHRADPEAYAWDTSPHSVLTNTLGLLEFCYYHVNSTSTDEEKGGVKITTGVDPPHLGFNHLGFTVPNVGAAVERLRQNGVQVVKGVGEGPNESVPITRWEREMGVASQVELSKGFEGLFKQLAFVRDPDGYLIELVPQALQ</sequence>
<dbReference type="Proteomes" id="UP000651452">
    <property type="component" value="Unassembled WGS sequence"/>
</dbReference>
<evidence type="ECO:0000313" key="2">
    <source>
        <dbReference type="EMBL" id="KAF9694975.1"/>
    </source>
</evidence>
<dbReference type="OrthoDB" id="16820at2759"/>
<dbReference type="PANTHER" id="PTHR10374">
    <property type="entry name" value="LACTOYLGLUTATHIONE LYASE GLYOXALASE I"/>
    <property type="match status" value="1"/>
</dbReference>
<proteinExistence type="predicted"/>